<accession>A0AAD2FC32</accession>
<evidence type="ECO:0000313" key="4">
    <source>
        <dbReference type="Proteomes" id="UP001295423"/>
    </source>
</evidence>
<organism evidence="3 4">
    <name type="scientific">Cylindrotheca closterium</name>
    <dbReference type="NCBI Taxonomy" id="2856"/>
    <lineage>
        <taxon>Eukaryota</taxon>
        <taxon>Sar</taxon>
        <taxon>Stramenopiles</taxon>
        <taxon>Ochrophyta</taxon>
        <taxon>Bacillariophyta</taxon>
        <taxon>Bacillariophyceae</taxon>
        <taxon>Bacillariophycidae</taxon>
        <taxon>Bacillariales</taxon>
        <taxon>Bacillariaceae</taxon>
        <taxon>Cylindrotheca</taxon>
    </lineage>
</organism>
<dbReference type="Proteomes" id="UP001295423">
    <property type="component" value="Unassembled WGS sequence"/>
</dbReference>
<feature type="compositionally biased region" description="Basic and acidic residues" evidence="1">
    <location>
        <begin position="520"/>
        <end position="550"/>
    </location>
</feature>
<feature type="transmembrane region" description="Helical" evidence="2">
    <location>
        <begin position="140"/>
        <end position="157"/>
    </location>
</feature>
<feature type="compositionally biased region" description="Acidic residues" evidence="1">
    <location>
        <begin position="551"/>
        <end position="560"/>
    </location>
</feature>
<proteinExistence type="predicted"/>
<evidence type="ECO:0000256" key="2">
    <source>
        <dbReference type="SAM" id="Phobius"/>
    </source>
</evidence>
<sequence>MPQELKRLDPDYLPFITKKWVEPENNCQDYVQFLLEYWASAVLGVAMMGIGVSMKLVPSTAIVRFWMSFVQPIARLGTIASIHQFQGQIFKLLRSQQPKPIGFFPWAMRFLVSRTVAVTPLVVSFDLARAFFHLQRDGLVALYMSIVALFVGTVVRMDQKGRDGFQMLEKRSSWTKVLHSFAVVAFWTKPLGNLRQTLRRSQFSFWKYVPKRSYDWLTLCASSSVGLLALLGPWIHLGFLFDQFRIVYTHDLSLSVSSQVFKEQIGNESEMEQRMKWRYRIEWREEKRLKPLLKEWISGLEYWLFIKGTVREKLENERIEKLKADLKKGNMVWEKVHADSFPMSNRQRWKTDAMDRIAKKHQEDYDNNTFEDPLGVAVQQALGIGLGFNFDHSRPLEPGEKPSIRRLQARAAKSAVRRVQELYNAEAASEKLDQIEDPDERDRMAKAFREKTEIDIKYLANRLTELIPNSYSGEFDDFGEIEQFRDTRRYKRASSHEYTFENLVDTESLVGFKTPTSADIRVDGSEKDSSSRNPIKEFESSLDHLENKDSDDSDESMILA</sequence>
<reference evidence="3" key="1">
    <citation type="submission" date="2023-08" db="EMBL/GenBank/DDBJ databases">
        <authorList>
            <person name="Audoor S."/>
            <person name="Bilcke G."/>
        </authorList>
    </citation>
    <scope>NUCLEOTIDE SEQUENCE</scope>
</reference>
<name>A0AAD2FC32_9STRA</name>
<evidence type="ECO:0000256" key="1">
    <source>
        <dbReference type="SAM" id="MobiDB-lite"/>
    </source>
</evidence>
<feature type="transmembrane region" description="Helical" evidence="2">
    <location>
        <begin position="214"/>
        <end position="235"/>
    </location>
</feature>
<keyword evidence="4" id="KW-1185">Reference proteome</keyword>
<comment type="caution">
    <text evidence="3">The sequence shown here is derived from an EMBL/GenBank/DDBJ whole genome shotgun (WGS) entry which is preliminary data.</text>
</comment>
<keyword evidence="2" id="KW-0812">Transmembrane</keyword>
<dbReference type="EMBL" id="CAKOGP040000113">
    <property type="protein sequence ID" value="CAJ1930277.1"/>
    <property type="molecule type" value="Genomic_DNA"/>
</dbReference>
<keyword evidence="2" id="KW-0472">Membrane</keyword>
<feature type="transmembrane region" description="Helical" evidence="2">
    <location>
        <begin position="106"/>
        <end position="128"/>
    </location>
</feature>
<dbReference type="AlphaFoldDB" id="A0AAD2FC32"/>
<evidence type="ECO:0000313" key="3">
    <source>
        <dbReference type="EMBL" id="CAJ1930277.1"/>
    </source>
</evidence>
<feature type="region of interest" description="Disordered" evidence="1">
    <location>
        <begin position="519"/>
        <end position="560"/>
    </location>
</feature>
<gene>
    <name evidence="3" type="ORF">CYCCA115_LOCUS1887</name>
</gene>
<feature type="transmembrane region" description="Helical" evidence="2">
    <location>
        <begin position="37"/>
        <end position="57"/>
    </location>
</feature>
<protein>
    <submittedName>
        <fullName evidence="3">Uncharacterized protein</fullName>
    </submittedName>
</protein>
<keyword evidence="2" id="KW-1133">Transmembrane helix</keyword>